<dbReference type="Proteomes" id="UP000724874">
    <property type="component" value="Unassembled WGS sequence"/>
</dbReference>
<organism evidence="2 3">
    <name type="scientific">Gymnopilus junonius</name>
    <name type="common">Spectacular rustgill mushroom</name>
    <name type="synonym">Gymnopilus spectabilis subsp. junonius</name>
    <dbReference type="NCBI Taxonomy" id="109634"/>
    <lineage>
        <taxon>Eukaryota</taxon>
        <taxon>Fungi</taxon>
        <taxon>Dikarya</taxon>
        <taxon>Basidiomycota</taxon>
        <taxon>Agaricomycotina</taxon>
        <taxon>Agaricomycetes</taxon>
        <taxon>Agaricomycetidae</taxon>
        <taxon>Agaricales</taxon>
        <taxon>Agaricineae</taxon>
        <taxon>Hymenogastraceae</taxon>
        <taxon>Gymnopilus</taxon>
    </lineage>
</organism>
<name>A0A9P5NIS7_GYMJU</name>
<reference evidence="2" key="1">
    <citation type="submission" date="2020-11" db="EMBL/GenBank/DDBJ databases">
        <authorList>
            <consortium name="DOE Joint Genome Institute"/>
            <person name="Ahrendt S."/>
            <person name="Riley R."/>
            <person name="Andreopoulos W."/>
            <person name="LaButti K."/>
            <person name="Pangilinan J."/>
            <person name="Ruiz-duenas F.J."/>
            <person name="Barrasa J.M."/>
            <person name="Sanchez-Garcia M."/>
            <person name="Camarero S."/>
            <person name="Miyauchi S."/>
            <person name="Serrano A."/>
            <person name="Linde D."/>
            <person name="Babiker R."/>
            <person name="Drula E."/>
            <person name="Ayuso-Fernandez I."/>
            <person name="Pacheco R."/>
            <person name="Padilla G."/>
            <person name="Ferreira P."/>
            <person name="Barriuso J."/>
            <person name="Kellner H."/>
            <person name="Castanera R."/>
            <person name="Alfaro M."/>
            <person name="Ramirez L."/>
            <person name="Pisabarro A.G."/>
            <person name="Kuo A."/>
            <person name="Tritt A."/>
            <person name="Lipzen A."/>
            <person name="He G."/>
            <person name="Yan M."/>
            <person name="Ng V."/>
            <person name="Cullen D."/>
            <person name="Martin F."/>
            <person name="Rosso M.-N."/>
            <person name="Henrissat B."/>
            <person name="Hibbett D."/>
            <person name="Martinez A.T."/>
            <person name="Grigoriev I.V."/>
        </authorList>
    </citation>
    <scope>NUCLEOTIDE SEQUENCE</scope>
    <source>
        <strain evidence="2">AH 44721</strain>
    </source>
</reference>
<proteinExistence type="predicted"/>
<feature type="compositionally biased region" description="Basic residues" evidence="1">
    <location>
        <begin position="53"/>
        <end position="70"/>
    </location>
</feature>
<accession>A0A9P5NIS7</accession>
<feature type="compositionally biased region" description="Polar residues" evidence="1">
    <location>
        <begin position="72"/>
        <end position="83"/>
    </location>
</feature>
<dbReference type="EMBL" id="JADNYJ010000099">
    <property type="protein sequence ID" value="KAF8885858.1"/>
    <property type="molecule type" value="Genomic_DNA"/>
</dbReference>
<gene>
    <name evidence="2" type="ORF">CPB84DRAFT_1554123</name>
</gene>
<keyword evidence="3" id="KW-1185">Reference proteome</keyword>
<comment type="caution">
    <text evidence="2">The sequence shown here is derived from an EMBL/GenBank/DDBJ whole genome shotgun (WGS) entry which is preliminary data.</text>
</comment>
<sequence>MYLATVTSNIRHDGLLTVLNRPTLRSRVTKSAEEKRFPYLSCITKGSEEGDRPKKKRTAKNGPKNGKKTKNFSPRTKSFVSSSRIPGTLEELKRWSKCVTHHQAEELVGLVQYSDSLKMNYPEKCMSPLLNSLYMKYTLIRNLCLTSGGR</sequence>
<evidence type="ECO:0000313" key="3">
    <source>
        <dbReference type="Proteomes" id="UP000724874"/>
    </source>
</evidence>
<evidence type="ECO:0000256" key="1">
    <source>
        <dbReference type="SAM" id="MobiDB-lite"/>
    </source>
</evidence>
<evidence type="ECO:0000313" key="2">
    <source>
        <dbReference type="EMBL" id="KAF8885858.1"/>
    </source>
</evidence>
<dbReference type="AlphaFoldDB" id="A0A9P5NIS7"/>
<feature type="region of interest" description="Disordered" evidence="1">
    <location>
        <begin position="44"/>
        <end position="83"/>
    </location>
</feature>
<protein>
    <submittedName>
        <fullName evidence="2">Uncharacterized protein</fullName>
    </submittedName>
</protein>